<feature type="domain" description="Secretion system C-terminal sorting" evidence="4">
    <location>
        <begin position="467"/>
        <end position="535"/>
    </location>
</feature>
<protein>
    <recommendedName>
        <fullName evidence="7">RNA-binding protein</fullName>
    </recommendedName>
</protein>
<accession>A0A1A9LDT9</accession>
<dbReference type="InterPro" id="IPR027039">
    <property type="entry name" value="Crtac1"/>
</dbReference>
<dbReference type="Proteomes" id="UP000077552">
    <property type="component" value="Unassembled WGS sequence"/>
</dbReference>
<evidence type="ECO:0000256" key="1">
    <source>
        <dbReference type="ARBA" id="ARBA00022729"/>
    </source>
</evidence>
<reference evidence="5 6" key="1">
    <citation type="submission" date="2016-05" db="EMBL/GenBank/DDBJ databases">
        <title>Genome sequencing of Vitellibacter soesokkakensis RSSK-12.</title>
        <authorList>
            <person name="Thevarajoo S."/>
            <person name="Selvaratnam C."/>
            <person name="Goh K.M."/>
            <person name="Chan K.-G."/>
            <person name="Chong C.S."/>
        </authorList>
    </citation>
    <scope>NUCLEOTIDE SEQUENCE [LARGE SCALE GENOMIC DNA]</scope>
    <source>
        <strain evidence="5 6">RSSK-12</strain>
    </source>
</reference>
<comment type="caution">
    <text evidence="5">The sequence shown here is derived from an EMBL/GenBank/DDBJ whole genome shotgun (WGS) entry which is preliminary data.</text>
</comment>
<organism evidence="5 6">
    <name type="scientific">Aequorivita soesokkakensis</name>
    <dbReference type="NCBI Taxonomy" id="1385699"/>
    <lineage>
        <taxon>Bacteria</taxon>
        <taxon>Pseudomonadati</taxon>
        <taxon>Bacteroidota</taxon>
        <taxon>Flavobacteriia</taxon>
        <taxon>Flavobacteriales</taxon>
        <taxon>Flavobacteriaceae</taxon>
        <taxon>Aequorivita</taxon>
    </lineage>
</organism>
<dbReference type="NCBIfam" id="TIGR04183">
    <property type="entry name" value="Por_Secre_tail"/>
    <property type="match status" value="1"/>
</dbReference>
<feature type="signal peptide" evidence="2">
    <location>
        <begin position="1"/>
        <end position="19"/>
    </location>
</feature>
<dbReference type="Pfam" id="PF07593">
    <property type="entry name" value="UnbV_ASPIC"/>
    <property type="match status" value="1"/>
</dbReference>
<keyword evidence="1 2" id="KW-0732">Signal</keyword>
<dbReference type="RefSeq" id="WP_068761613.1">
    <property type="nucleotide sequence ID" value="NZ_LXIE01000012.1"/>
</dbReference>
<keyword evidence="6" id="KW-1185">Reference proteome</keyword>
<name>A0A1A9LDT9_9FLAO</name>
<sequence>MINKLLSLCTVLFSASLMAQVTFTNQSGLIGNYDDYSEVAVDMNGDYLDDYVRVSENGIGIDYQLPDHTFNSIFITTPIQNIPDWSVAAGDIDGNGFNDLLLGNNSRVSFLFANEDGTAYTEVPKPDYIFSQRSTLADINNDGLLDAFVCHDVDLSHPYRNGGGQNMILDQTLIVTLDRPGNYAAIWVDYDNDGDADMYLTKCRGGALPGDENRDNAMYTNNGDGTFTENGLDIGMRDNAQSWSTVFEDFDNDGDFDAFIVNHDFQNRLMQNDGTGMFTDVIAGSGINPTDLGAWENQSGDFNNDGFVDIFSEMSKELYLNNGDMTFTGQDLNFDEGGIGDFNNDGFLDVVNDGNLYINDGNANNWVKVGLEGVESNKNGIGARVKIVGDWGTQMREVRSGQGFSHMNSLLAHFGIGTSTAIETLIIEWPSGTVDVVPNPDTNTTHIIVEGSFPLSIADNSIENLKLYPNPTSELLYFSMKGLENNPVQIIDVNGKIVLNSKVSNEGSINVSSLRTGTYFAMLQVEKKTASYKFIKN</sequence>
<dbReference type="PANTHER" id="PTHR16026">
    <property type="entry name" value="CARTILAGE ACIDIC PROTEIN 1"/>
    <property type="match status" value="1"/>
</dbReference>
<dbReference type="Pfam" id="PF13517">
    <property type="entry name" value="FG-GAP_3"/>
    <property type="match status" value="2"/>
</dbReference>
<evidence type="ECO:0000259" key="4">
    <source>
        <dbReference type="Pfam" id="PF18962"/>
    </source>
</evidence>
<evidence type="ECO:0008006" key="7">
    <source>
        <dbReference type="Google" id="ProtNLM"/>
    </source>
</evidence>
<dbReference type="EMBL" id="LXIE01000012">
    <property type="protein sequence ID" value="OAD91438.1"/>
    <property type="molecule type" value="Genomic_DNA"/>
</dbReference>
<dbReference type="Gene3D" id="2.130.10.130">
    <property type="entry name" value="Integrin alpha, N-terminal"/>
    <property type="match status" value="1"/>
</dbReference>
<evidence type="ECO:0000259" key="3">
    <source>
        <dbReference type="Pfam" id="PF07593"/>
    </source>
</evidence>
<dbReference type="InterPro" id="IPR026444">
    <property type="entry name" value="Secre_tail"/>
</dbReference>
<gene>
    <name evidence="5" type="ORF">A7A78_02775</name>
</gene>
<dbReference type="Pfam" id="PF18962">
    <property type="entry name" value="Por_Secre_tail"/>
    <property type="match status" value="1"/>
</dbReference>
<dbReference type="InterPro" id="IPR013517">
    <property type="entry name" value="FG-GAP"/>
</dbReference>
<dbReference type="PANTHER" id="PTHR16026:SF0">
    <property type="entry name" value="CARTILAGE ACIDIC PROTEIN 1"/>
    <property type="match status" value="1"/>
</dbReference>
<dbReference type="InterPro" id="IPR011519">
    <property type="entry name" value="UnbV_ASPIC"/>
</dbReference>
<evidence type="ECO:0000313" key="6">
    <source>
        <dbReference type="Proteomes" id="UP000077552"/>
    </source>
</evidence>
<dbReference type="STRING" id="1385699.A7A78_02775"/>
<dbReference type="InterPro" id="IPR028994">
    <property type="entry name" value="Integrin_alpha_N"/>
</dbReference>
<evidence type="ECO:0000256" key="2">
    <source>
        <dbReference type="SAM" id="SignalP"/>
    </source>
</evidence>
<evidence type="ECO:0000313" key="5">
    <source>
        <dbReference type="EMBL" id="OAD91438.1"/>
    </source>
</evidence>
<dbReference type="AlphaFoldDB" id="A0A1A9LDT9"/>
<proteinExistence type="predicted"/>
<dbReference type="SUPFAM" id="SSF69318">
    <property type="entry name" value="Integrin alpha N-terminal domain"/>
    <property type="match status" value="1"/>
</dbReference>
<feature type="domain" description="ASPIC/UnbV" evidence="3">
    <location>
        <begin position="380"/>
        <end position="445"/>
    </location>
</feature>
<feature type="chain" id="PRO_5008392123" description="RNA-binding protein" evidence="2">
    <location>
        <begin position="20"/>
        <end position="537"/>
    </location>
</feature>
<dbReference type="OrthoDB" id="9816120at2"/>